<reference evidence="8" key="2">
    <citation type="submission" date="2024-04" db="EMBL/GenBank/DDBJ databases">
        <authorList>
            <person name="Chen Y."/>
            <person name="Shah S."/>
            <person name="Dougan E. K."/>
            <person name="Thang M."/>
            <person name="Chan C."/>
        </authorList>
    </citation>
    <scope>NUCLEOTIDE SEQUENCE [LARGE SCALE GENOMIC DNA]</scope>
</reference>
<proteinExistence type="predicted"/>
<dbReference type="GO" id="GO:0005506">
    <property type="term" value="F:iron ion binding"/>
    <property type="evidence" value="ECO:0007669"/>
    <property type="project" value="InterPro"/>
</dbReference>
<dbReference type="PANTHER" id="PTHR10869:SF246">
    <property type="entry name" value="TRANSMEMBRANE PROLYL 4-HYDROXYLASE"/>
    <property type="match status" value="1"/>
</dbReference>
<evidence type="ECO:0000259" key="6">
    <source>
        <dbReference type="PROSITE" id="PS51471"/>
    </source>
</evidence>
<evidence type="ECO:0000256" key="3">
    <source>
        <dbReference type="ARBA" id="ARBA00022964"/>
    </source>
</evidence>
<keyword evidence="10" id="KW-1185">Reference proteome</keyword>
<dbReference type="GO" id="GO:0051213">
    <property type="term" value="F:dioxygenase activity"/>
    <property type="evidence" value="ECO:0007669"/>
    <property type="project" value="UniProtKB-KW"/>
</dbReference>
<keyword evidence="2" id="KW-0479">Metal-binding</keyword>
<keyword evidence="4" id="KW-0560">Oxidoreductase</keyword>
<dbReference type="InterPro" id="IPR044862">
    <property type="entry name" value="Pro_4_hyd_alph_FE2OG_OXY"/>
</dbReference>
<comment type="caution">
    <text evidence="7">The sequence shown here is derived from an EMBL/GenBank/DDBJ whole genome shotgun (WGS) entry which is preliminary data.</text>
</comment>
<dbReference type="OrthoDB" id="420380at2759"/>
<dbReference type="EMBL" id="CAMXCT010000002">
    <property type="protein sequence ID" value="CAI3972308.1"/>
    <property type="molecule type" value="Genomic_DNA"/>
</dbReference>
<name>A0A9P1BGY2_9DINO</name>
<sequence length="344" mass="37804">MREPILQRELLSVLPDMQKDTEALAALITTMAIARLPHEPAWQKMADTIAEACSLASASQLVAFAWSFATAGEPRQDLWQALKSAMASKHNELSADERTTFAWSCAEVGHATELFGKASEVASAKASTSMLEAIRKLDGEHLLDSPPIVLVPNVITAQQSQELIQIADDANIWWQSSRRGARTAGGEDALRTSSSAVLGAQRMTQQPAVKAVRAWTSKALNVPEDTVEALQLVRYRKGEQYSAHVDWGRKQDASLWLGGQRTATALIYLNTLWEDCGGETSFERLGIKVSPHAGSALVWSNVDRDGQPQDLVEHRAMPVLCETEKYAVNVWVREKSLPRFQGAE</sequence>
<dbReference type="SMART" id="SM00702">
    <property type="entry name" value="P4Hc"/>
    <property type="match status" value="1"/>
</dbReference>
<organism evidence="7">
    <name type="scientific">Cladocopium goreaui</name>
    <dbReference type="NCBI Taxonomy" id="2562237"/>
    <lineage>
        <taxon>Eukaryota</taxon>
        <taxon>Sar</taxon>
        <taxon>Alveolata</taxon>
        <taxon>Dinophyceae</taxon>
        <taxon>Suessiales</taxon>
        <taxon>Symbiodiniaceae</taxon>
        <taxon>Cladocopium</taxon>
    </lineage>
</organism>
<dbReference type="PROSITE" id="PS51471">
    <property type="entry name" value="FE2OG_OXY"/>
    <property type="match status" value="1"/>
</dbReference>
<dbReference type="Pfam" id="PF13640">
    <property type="entry name" value="2OG-FeII_Oxy_3"/>
    <property type="match status" value="1"/>
</dbReference>
<evidence type="ECO:0000256" key="5">
    <source>
        <dbReference type="ARBA" id="ARBA00023004"/>
    </source>
</evidence>
<dbReference type="InterPro" id="IPR045054">
    <property type="entry name" value="P4HA-like"/>
</dbReference>
<dbReference type="InterPro" id="IPR006620">
    <property type="entry name" value="Pro_4_hyd_alph"/>
</dbReference>
<evidence type="ECO:0000313" key="7">
    <source>
        <dbReference type="EMBL" id="CAI3972308.1"/>
    </source>
</evidence>
<gene>
    <name evidence="7" type="ORF">C1SCF055_LOCUS898</name>
</gene>
<protein>
    <submittedName>
        <fullName evidence="9">Prolyl 4-hydroxylase (4-PH) (Procollagen-proline,2-oxoglutarate-4-dioxygenase)</fullName>
    </submittedName>
</protein>
<keyword evidence="5" id="KW-0408">Iron</keyword>
<dbReference type="Proteomes" id="UP001152797">
    <property type="component" value="Unassembled WGS sequence"/>
</dbReference>
<evidence type="ECO:0000256" key="1">
    <source>
        <dbReference type="ARBA" id="ARBA00001961"/>
    </source>
</evidence>
<dbReference type="GO" id="GO:0016705">
    <property type="term" value="F:oxidoreductase activity, acting on paired donors, with incorporation or reduction of molecular oxygen"/>
    <property type="evidence" value="ECO:0007669"/>
    <property type="project" value="InterPro"/>
</dbReference>
<dbReference type="EMBL" id="CAMXCT030000002">
    <property type="protein sequence ID" value="CAL4759620.1"/>
    <property type="molecule type" value="Genomic_DNA"/>
</dbReference>
<evidence type="ECO:0000256" key="2">
    <source>
        <dbReference type="ARBA" id="ARBA00022723"/>
    </source>
</evidence>
<evidence type="ECO:0000313" key="10">
    <source>
        <dbReference type="Proteomes" id="UP001152797"/>
    </source>
</evidence>
<evidence type="ECO:0000313" key="9">
    <source>
        <dbReference type="EMBL" id="CAL4759620.1"/>
    </source>
</evidence>
<dbReference type="AlphaFoldDB" id="A0A9P1BGY2"/>
<reference evidence="7" key="1">
    <citation type="submission" date="2022-10" db="EMBL/GenBank/DDBJ databases">
        <authorList>
            <person name="Chen Y."/>
            <person name="Dougan E. K."/>
            <person name="Chan C."/>
            <person name="Rhodes N."/>
            <person name="Thang M."/>
        </authorList>
    </citation>
    <scope>NUCLEOTIDE SEQUENCE</scope>
</reference>
<keyword evidence="3" id="KW-0223">Dioxygenase</keyword>
<dbReference type="PANTHER" id="PTHR10869">
    <property type="entry name" value="PROLYL 4-HYDROXYLASE ALPHA SUBUNIT"/>
    <property type="match status" value="1"/>
</dbReference>
<dbReference type="EMBL" id="CAMXCT020000002">
    <property type="protein sequence ID" value="CAL1125683.1"/>
    <property type="molecule type" value="Genomic_DNA"/>
</dbReference>
<accession>A0A9P1BGY2</accession>
<feature type="domain" description="Fe2OG dioxygenase" evidence="6">
    <location>
        <begin position="226"/>
        <end position="334"/>
    </location>
</feature>
<dbReference type="GO" id="GO:0031418">
    <property type="term" value="F:L-ascorbic acid binding"/>
    <property type="evidence" value="ECO:0007669"/>
    <property type="project" value="InterPro"/>
</dbReference>
<evidence type="ECO:0000313" key="8">
    <source>
        <dbReference type="EMBL" id="CAL1125683.1"/>
    </source>
</evidence>
<comment type="cofactor">
    <cofactor evidence="1">
        <name>L-ascorbate</name>
        <dbReference type="ChEBI" id="CHEBI:38290"/>
    </cofactor>
</comment>
<dbReference type="Gene3D" id="2.60.120.620">
    <property type="entry name" value="q2cbj1_9rhob like domain"/>
    <property type="match status" value="1"/>
</dbReference>
<evidence type="ECO:0000256" key="4">
    <source>
        <dbReference type="ARBA" id="ARBA00023002"/>
    </source>
</evidence>
<dbReference type="InterPro" id="IPR005123">
    <property type="entry name" value="Oxoglu/Fe-dep_dioxygenase_dom"/>
</dbReference>